<feature type="compositionally biased region" description="Low complexity" evidence="1">
    <location>
        <begin position="41"/>
        <end position="50"/>
    </location>
</feature>
<feature type="region of interest" description="Disordered" evidence="1">
    <location>
        <begin position="448"/>
        <end position="531"/>
    </location>
</feature>
<feature type="region of interest" description="Disordered" evidence="1">
    <location>
        <begin position="1"/>
        <end position="54"/>
    </location>
</feature>
<evidence type="ECO:0008006" key="4">
    <source>
        <dbReference type="Google" id="ProtNLM"/>
    </source>
</evidence>
<proteinExistence type="predicted"/>
<organism evidence="2 3">
    <name type="scientific">Pseudooceanicola lipolyticus</name>
    <dbReference type="NCBI Taxonomy" id="2029104"/>
    <lineage>
        <taxon>Bacteria</taxon>
        <taxon>Pseudomonadati</taxon>
        <taxon>Pseudomonadota</taxon>
        <taxon>Alphaproteobacteria</taxon>
        <taxon>Rhodobacterales</taxon>
        <taxon>Paracoccaceae</taxon>
        <taxon>Pseudooceanicola</taxon>
    </lineage>
</organism>
<comment type="caution">
    <text evidence="2">The sequence shown here is derived from an EMBL/GenBank/DDBJ whole genome shotgun (WGS) entry which is preliminary data.</text>
</comment>
<sequence>EDPEEVEPAAEPAAQDDQLADDVQPAEAELATPEVEEDAAEAPAEAPDQDGLAAIRGLMAASDQEQATADAEVEADEVPAAAAEVEEIEEVEDLEDTAEAEVEAEAEAEPEIEVEVEVESFTAEITVEEEPADIVAEAPAVDPAPRLAAESIAAKLQRIRAVVSQNAGAEQSEQVEDAADDLAEDQDAVEQEAEAFVTSAAADISAVLEAEDAAEDIAEDDEVGADDLAAAFARFDAPRDTADSDSFDETYEETYDDAGTAQPGDVLAVLAAMRDDHAEPQMAEEDTAPSDDLGAADDDMTEAAGIEAEADQFTGGDASDTPEDDDALIEAAEAEEDDFSLSPELFAEMDAAEDDGDDEMSNLLGDDTASDAEDSDSSLSAEDEADLMRELAEVAAETEADDDDSAGFAPEGTDEDVSRLMAAAEEKMEAVESATNRETYNHLRAAVAAAEAERSAGGDVDDADGDTAYRKDLASVVHPRRSLGDGSRPTRPERPAPLKLVAEQRVDLEKPETPAEPVQPRRVQVSDTAETGDEGGFAKFASEVGATELHELLEAAAAYLSFVEGHDQFSRPQLMNKVRQLGIPEFNREDGLRSFGQLLREGKIEKAGGGRFTASGDIGFRPDERAAG</sequence>
<feature type="compositionally biased region" description="Acidic residues" evidence="1">
    <location>
        <begin position="320"/>
        <end position="339"/>
    </location>
</feature>
<feature type="compositionally biased region" description="Acidic residues" evidence="1">
    <location>
        <begin position="396"/>
        <end position="405"/>
    </location>
</feature>
<feature type="compositionally biased region" description="Acidic residues" evidence="1">
    <location>
        <begin position="173"/>
        <end position="190"/>
    </location>
</feature>
<feature type="non-terminal residue" evidence="2">
    <location>
        <position position="1"/>
    </location>
</feature>
<protein>
    <recommendedName>
        <fullName evidence="4">Chemotaxis protein CheA</fullName>
    </recommendedName>
</protein>
<name>A0A2M8IUK7_9RHOB</name>
<feature type="region of interest" description="Disordered" evidence="1">
    <location>
        <begin position="235"/>
        <end position="419"/>
    </location>
</feature>
<dbReference type="Proteomes" id="UP000231553">
    <property type="component" value="Unassembled WGS sequence"/>
</dbReference>
<feature type="region of interest" description="Disordered" evidence="1">
    <location>
        <begin position="90"/>
        <end position="111"/>
    </location>
</feature>
<gene>
    <name evidence="2" type="ORF">CVM52_23375</name>
</gene>
<feature type="region of interest" description="Disordered" evidence="1">
    <location>
        <begin position="165"/>
        <end position="190"/>
    </location>
</feature>
<accession>A0A2M8IUK7</accession>
<keyword evidence="3" id="KW-1185">Reference proteome</keyword>
<feature type="compositionally biased region" description="Acidic residues" evidence="1">
    <location>
        <begin position="243"/>
        <end position="256"/>
    </location>
</feature>
<evidence type="ECO:0000256" key="1">
    <source>
        <dbReference type="SAM" id="MobiDB-lite"/>
    </source>
</evidence>
<feature type="compositionally biased region" description="Low complexity" evidence="1">
    <location>
        <begin position="9"/>
        <end position="26"/>
    </location>
</feature>
<reference evidence="2 3" key="1">
    <citation type="journal article" date="2018" name="Int. J. Syst. Evol. Microbiol.">
        <title>Pseudooceanicola lipolyticus sp. nov., a marine alphaproteobacterium, reclassification of Oceanicola flagellatus as Pseudooceanicola flagellatus comb. nov. and emended description of the genus Pseudooceanicola.</title>
        <authorList>
            <person name="Huang M.-M."/>
            <person name="Guo L.-L."/>
            <person name="Wu Y.-H."/>
            <person name="Lai Q.-L."/>
            <person name="Shao Z.-Z."/>
            <person name="Wang C.-S."/>
            <person name="Wu M."/>
            <person name="Xu X.-W."/>
        </authorList>
    </citation>
    <scope>NUCLEOTIDE SEQUENCE [LARGE SCALE GENOMIC DNA]</scope>
    <source>
        <strain evidence="2 3">157</strain>
    </source>
</reference>
<evidence type="ECO:0000313" key="2">
    <source>
        <dbReference type="EMBL" id="PJE34221.1"/>
    </source>
</evidence>
<feature type="compositionally biased region" description="Acidic residues" evidence="1">
    <location>
        <begin position="368"/>
        <end position="385"/>
    </location>
</feature>
<dbReference type="EMBL" id="PGTB01000216">
    <property type="protein sequence ID" value="PJE34221.1"/>
    <property type="molecule type" value="Genomic_DNA"/>
</dbReference>
<evidence type="ECO:0000313" key="3">
    <source>
        <dbReference type="Proteomes" id="UP000231553"/>
    </source>
</evidence>
<feature type="compositionally biased region" description="Acidic residues" evidence="1">
    <location>
        <begin position="350"/>
        <end position="360"/>
    </location>
</feature>
<feature type="compositionally biased region" description="Basic and acidic residues" evidence="1">
    <location>
        <begin position="488"/>
        <end position="513"/>
    </location>
</feature>
<feature type="compositionally biased region" description="Acidic residues" evidence="1">
    <location>
        <begin position="282"/>
        <end position="301"/>
    </location>
</feature>
<dbReference type="AlphaFoldDB" id="A0A2M8IUK7"/>
<dbReference type="RefSeq" id="WP_100164752.1">
    <property type="nucleotide sequence ID" value="NZ_PGTB01000216.1"/>
</dbReference>